<dbReference type="InterPro" id="IPR019734">
    <property type="entry name" value="TPR_rpt"/>
</dbReference>
<dbReference type="AlphaFoldDB" id="A0A1Z4MZW6"/>
<dbReference type="SMART" id="SM00028">
    <property type="entry name" value="TPR"/>
    <property type="match status" value="8"/>
</dbReference>
<keyword evidence="3" id="KW-0677">Repeat</keyword>
<evidence type="ECO:0000256" key="2">
    <source>
        <dbReference type="ARBA" id="ARBA00022490"/>
    </source>
</evidence>
<dbReference type="Pfam" id="PF13174">
    <property type="entry name" value="TPR_6"/>
    <property type="match status" value="1"/>
</dbReference>
<dbReference type="GO" id="GO:0005938">
    <property type="term" value="C:cell cortex"/>
    <property type="evidence" value="ECO:0007669"/>
    <property type="project" value="TreeGrafter"/>
</dbReference>
<name>A0A1Z4MZW6_9CYAN</name>
<dbReference type="InterPro" id="IPR011990">
    <property type="entry name" value="TPR-like_helical_dom_sf"/>
</dbReference>
<keyword evidence="2" id="KW-0963">Cytoplasm</keyword>
<dbReference type="KEGG" id="ttq:NIES37_30150"/>
<dbReference type="Pfam" id="PF13176">
    <property type="entry name" value="TPR_7"/>
    <property type="match status" value="1"/>
</dbReference>
<dbReference type="Proteomes" id="UP000218785">
    <property type="component" value="Chromosome"/>
</dbReference>
<dbReference type="Pfam" id="PF13374">
    <property type="entry name" value="TPR_10"/>
    <property type="match status" value="1"/>
</dbReference>
<keyword evidence="5" id="KW-1185">Reference proteome</keyword>
<gene>
    <name evidence="4" type="ORF">NIES37_30150</name>
</gene>
<evidence type="ECO:0000313" key="5">
    <source>
        <dbReference type="Proteomes" id="UP000218785"/>
    </source>
</evidence>
<dbReference type="Pfam" id="PF13424">
    <property type="entry name" value="TPR_12"/>
    <property type="match status" value="1"/>
</dbReference>
<dbReference type="Gene3D" id="1.25.40.10">
    <property type="entry name" value="Tetratricopeptide repeat domain"/>
    <property type="match status" value="3"/>
</dbReference>
<accession>A0A1Z4MZW6</accession>
<dbReference type="SUPFAM" id="SSF48452">
    <property type="entry name" value="TPR-like"/>
    <property type="match status" value="3"/>
</dbReference>
<dbReference type="GO" id="GO:0005092">
    <property type="term" value="F:GDP-dissociation inhibitor activity"/>
    <property type="evidence" value="ECO:0007669"/>
    <property type="project" value="TreeGrafter"/>
</dbReference>
<evidence type="ECO:0000256" key="3">
    <source>
        <dbReference type="ARBA" id="ARBA00022737"/>
    </source>
</evidence>
<comment type="subcellular location">
    <subcellularLocation>
        <location evidence="1">Cytoplasm</location>
    </subcellularLocation>
</comment>
<dbReference type="PANTHER" id="PTHR45954:SF1">
    <property type="entry name" value="LD33695P"/>
    <property type="match status" value="1"/>
</dbReference>
<organism evidence="4 5">
    <name type="scientific">Tolypothrix tenuis PCC 7101</name>
    <dbReference type="NCBI Taxonomy" id="231146"/>
    <lineage>
        <taxon>Bacteria</taxon>
        <taxon>Bacillati</taxon>
        <taxon>Cyanobacteriota</taxon>
        <taxon>Cyanophyceae</taxon>
        <taxon>Nostocales</taxon>
        <taxon>Tolypothrichaceae</taxon>
        <taxon>Tolypothrix</taxon>
    </lineage>
</organism>
<protein>
    <submittedName>
        <fullName evidence="4">TPR domain protein</fullName>
    </submittedName>
</protein>
<reference evidence="4 5" key="1">
    <citation type="submission" date="2017-06" db="EMBL/GenBank/DDBJ databases">
        <title>Genome sequencing of cyanobaciteial culture collection at National Institute for Environmental Studies (NIES).</title>
        <authorList>
            <person name="Hirose Y."/>
            <person name="Shimura Y."/>
            <person name="Fujisawa T."/>
            <person name="Nakamura Y."/>
            <person name="Kawachi M."/>
        </authorList>
    </citation>
    <scope>NUCLEOTIDE SEQUENCE [LARGE SCALE GENOMIC DNA]</scope>
    <source>
        <strain evidence="4 5">NIES-37</strain>
    </source>
</reference>
<evidence type="ECO:0000313" key="4">
    <source>
        <dbReference type="EMBL" id="BAY99036.1"/>
    </source>
</evidence>
<evidence type="ECO:0000256" key="1">
    <source>
        <dbReference type="ARBA" id="ARBA00004496"/>
    </source>
</evidence>
<proteinExistence type="predicted"/>
<dbReference type="InterPro" id="IPR052386">
    <property type="entry name" value="GPSM"/>
</dbReference>
<dbReference type="EMBL" id="AP018248">
    <property type="protein sequence ID" value="BAY99036.1"/>
    <property type="molecule type" value="Genomic_DNA"/>
</dbReference>
<dbReference type="PANTHER" id="PTHR45954">
    <property type="entry name" value="LD33695P"/>
    <property type="match status" value="1"/>
</dbReference>
<dbReference type="GO" id="GO:0001965">
    <property type="term" value="F:G-protein alpha-subunit binding"/>
    <property type="evidence" value="ECO:0007669"/>
    <property type="project" value="TreeGrafter"/>
</dbReference>
<sequence>MLGEDEQHLMHLLRKRLAYYLERLSISRRSHALQEELTCLSQLAAIYEKLFNFAQALEYHKLLLALSQRMGAKDWQEIALYNIGNCYFQLRQDYDAIKYFTKLVKITCETENRVLHIAGISALGTSYQNLGQFEIAIEHFKNQLAISYEINQRICQKSALDSLANVYQCLGNYQECLRYKQKVLLVAQEMEDIKAIGDALGNIAGIYLQLQEWHQAINFCNKSLLLAKAIDNQSLVMISFNILGQAYKALHDYHQAIDCLTTSLNISDELGESRVRSVILHGLSDLSNKMNLSEPAREYNIESLSINAIGVTHHHLVKQDCALAPYQQSVNLLQDMGNQQNQQQLLFNLGYIYYSSARFSQAMGFLQSAFILAQAQKNHREAAKISLTLGNNLQRLHHSEEAIYYYRYAYKIYQILGDKYQIQKMLKFMDKLGLKL</sequence>